<evidence type="ECO:0000313" key="3">
    <source>
        <dbReference type="EMBL" id="ABJ83745.1"/>
    </source>
</evidence>
<gene>
    <name evidence="3" type="ordered locus">Acid_2757</name>
</gene>
<dbReference type="AlphaFoldDB" id="Q023U5"/>
<feature type="transmembrane region" description="Helical" evidence="1">
    <location>
        <begin position="110"/>
        <end position="131"/>
    </location>
</feature>
<feature type="transmembrane region" description="Helical" evidence="1">
    <location>
        <begin position="138"/>
        <end position="158"/>
    </location>
</feature>
<dbReference type="STRING" id="234267.Acid_2757"/>
<keyword evidence="1" id="KW-0812">Transmembrane</keyword>
<proteinExistence type="predicted"/>
<sequence precursor="true">MPNSLRTSGTAAPVLLALALVCWAFALRGVWHWIGLAPVPGRETDKLILQAWSGGWMLLAWILLGGLLLVANAKGVLPVSVGMAAWVMHPVSAVAALIALGIAYDARWRWCVALPAAVPLLIGGYAAWAFAGRAPEKFGLAMWAAVLAMSLTILPGAWQFKSKYMDSGSIDATPGPKLDKWMADQAAKRRAGELAELSKIDDETTLSELEHLTRKDSPVLQEALAAMRGLPHRQAEAVLRLQSDFTFILRLLPDIDVQPTAELCGAIRGYLQRYLRHERANRPEPEGFIGDQLEESVRSLGWISEHCDCEAELDDVERFARAQRDTAEVRAFIAALAEARQKRK</sequence>
<organism evidence="3">
    <name type="scientific">Solibacter usitatus (strain Ellin6076)</name>
    <dbReference type="NCBI Taxonomy" id="234267"/>
    <lineage>
        <taxon>Bacteria</taxon>
        <taxon>Pseudomonadati</taxon>
        <taxon>Acidobacteriota</taxon>
        <taxon>Terriglobia</taxon>
        <taxon>Bryobacterales</taxon>
        <taxon>Solibacteraceae</taxon>
        <taxon>Candidatus Solibacter</taxon>
    </lineage>
</organism>
<dbReference type="InterPro" id="IPR001763">
    <property type="entry name" value="Rhodanese-like_dom"/>
</dbReference>
<dbReference type="EMBL" id="CP000473">
    <property type="protein sequence ID" value="ABJ83745.1"/>
    <property type="molecule type" value="Genomic_DNA"/>
</dbReference>
<keyword evidence="1" id="KW-0472">Membrane</keyword>
<feature type="transmembrane region" description="Helical" evidence="1">
    <location>
        <begin position="83"/>
        <end position="104"/>
    </location>
</feature>
<dbReference type="InParanoid" id="Q023U5"/>
<protein>
    <recommendedName>
        <fullName evidence="2">Rhodanese domain-containing protein</fullName>
    </recommendedName>
</protein>
<keyword evidence="1" id="KW-1133">Transmembrane helix</keyword>
<feature type="domain" description="Rhodanese" evidence="2">
    <location>
        <begin position="93"/>
        <end position="137"/>
    </location>
</feature>
<dbReference type="eggNOG" id="ENOG5030NDM">
    <property type="taxonomic scope" value="Bacteria"/>
</dbReference>
<evidence type="ECO:0000256" key="1">
    <source>
        <dbReference type="SAM" id="Phobius"/>
    </source>
</evidence>
<name>Q023U5_SOLUE</name>
<dbReference type="HOGENOM" id="CLU_816116_0_0_0"/>
<accession>Q023U5</accession>
<feature type="transmembrane region" description="Helical" evidence="1">
    <location>
        <begin position="50"/>
        <end position="71"/>
    </location>
</feature>
<dbReference type="KEGG" id="sus:Acid_2757"/>
<evidence type="ECO:0000259" key="2">
    <source>
        <dbReference type="PROSITE" id="PS50206"/>
    </source>
</evidence>
<reference evidence="3" key="1">
    <citation type="submission" date="2006-10" db="EMBL/GenBank/DDBJ databases">
        <title>Complete sequence of Solibacter usitatus Ellin6076.</title>
        <authorList>
            <consortium name="US DOE Joint Genome Institute"/>
            <person name="Copeland A."/>
            <person name="Lucas S."/>
            <person name="Lapidus A."/>
            <person name="Barry K."/>
            <person name="Detter J.C."/>
            <person name="Glavina del Rio T."/>
            <person name="Hammon N."/>
            <person name="Israni S."/>
            <person name="Dalin E."/>
            <person name="Tice H."/>
            <person name="Pitluck S."/>
            <person name="Thompson L.S."/>
            <person name="Brettin T."/>
            <person name="Bruce D."/>
            <person name="Han C."/>
            <person name="Tapia R."/>
            <person name="Gilna P."/>
            <person name="Schmutz J."/>
            <person name="Larimer F."/>
            <person name="Land M."/>
            <person name="Hauser L."/>
            <person name="Kyrpides N."/>
            <person name="Mikhailova N."/>
            <person name="Janssen P.H."/>
            <person name="Kuske C.R."/>
            <person name="Richardson P."/>
        </authorList>
    </citation>
    <scope>NUCLEOTIDE SEQUENCE</scope>
    <source>
        <strain evidence="3">Ellin6076</strain>
    </source>
</reference>
<dbReference type="PROSITE" id="PS50206">
    <property type="entry name" value="RHODANESE_3"/>
    <property type="match status" value="1"/>
</dbReference>